<dbReference type="EMBL" id="MDHJ01000001">
    <property type="protein sequence ID" value="OUE09829.1"/>
    <property type="molecule type" value="Genomic_DNA"/>
</dbReference>
<protein>
    <submittedName>
        <fullName evidence="3">Uncharacterized protein</fullName>
    </submittedName>
</protein>
<sequence>MHDEPASTAAALRRRLRDDPAAGRALEELRRAAYGRAGSDAPLVEVPAALRARTGSPQRELPAPLVALLAEEARLVDEGAALLAAERVHGEAAGGDPTAGDPTAGDPTSGDPTAGDQPADDPVTAPRRRRVARGPLAALIAGAVVLAALGTASATGLLDGVAAGAPGPTAATAGDPAPDAATTPRGQAMGTPDGRRGAAVPDFSEDPPVPVPATDEELAAERTRAADALWAMLVAQEPDAVRPDVGFERTIAPGLFAEVQVGCLREAGIDASVIGSDSFTYPDGDAAALYACAVRFPMAEAADGPRDDAGLAYLHDYYVAYLLPCYAAEGKPYEGEVPARDEFIAATRAGDPWTPFPAAMDPALAATCPATPAAYR</sequence>
<proteinExistence type="predicted"/>
<organism evidence="3 4">
    <name type="scientific">Clavibacter michiganensis</name>
    <dbReference type="NCBI Taxonomy" id="28447"/>
    <lineage>
        <taxon>Bacteria</taxon>
        <taxon>Bacillati</taxon>
        <taxon>Actinomycetota</taxon>
        <taxon>Actinomycetes</taxon>
        <taxon>Micrococcales</taxon>
        <taxon>Microbacteriaceae</taxon>
        <taxon>Clavibacter</taxon>
    </lineage>
</organism>
<dbReference type="Proteomes" id="UP000195106">
    <property type="component" value="Unassembled WGS sequence"/>
</dbReference>
<comment type="caution">
    <text evidence="3">The sequence shown here is derived from an EMBL/GenBank/DDBJ whole genome shotgun (WGS) entry which is preliminary data.</text>
</comment>
<keyword evidence="2" id="KW-0812">Transmembrane</keyword>
<feature type="transmembrane region" description="Helical" evidence="2">
    <location>
        <begin position="136"/>
        <end position="158"/>
    </location>
</feature>
<feature type="compositionally biased region" description="Low complexity" evidence="1">
    <location>
        <begin position="169"/>
        <end position="184"/>
    </location>
</feature>
<evidence type="ECO:0000256" key="2">
    <source>
        <dbReference type="SAM" id="Phobius"/>
    </source>
</evidence>
<feature type="region of interest" description="Disordered" evidence="1">
    <location>
        <begin position="169"/>
        <end position="212"/>
    </location>
</feature>
<dbReference type="AlphaFoldDB" id="A0A251XX22"/>
<evidence type="ECO:0000313" key="3">
    <source>
        <dbReference type="EMBL" id="OUE09829.1"/>
    </source>
</evidence>
<accession>A0A251XX22</accession>
<feature type="region of interest" description="Disordered" evidence="1">
    <location>
        <begin position="1"/>
        <end position="21"/>
    </location>
</feature>
<reference evidence="3 4" key="1">
    <citation type="submission" date="2016-08" db="EMBL/GenBank/DDBJ databases">
        <title>Genome sequence of Clavibacter michiganensis spp. strain CASJ009.</title>
        <authorList>
            <person name="Thapa S.P."/>
            <person name="Coaker G."/>
        </authorList>
    </citation>
    <scope>NUCLEOTIDE SEQUENCE [LARGE SCALE GENOMIC DNA]</scope>
    <source>
        <strain evidence="3">CASJ009</strain>
    </source>
</reference>
<keyword evidence="2" id="KW-1133">Transmembrane helix</keyword>
<name>A0A251XX22_9MICO</name>
<evidence type="ECO:0000313" key="4">
    <source>
        <dbReference type="Proteomes" id="UP000195106"/>
    </source>
</evidence>
<evidence type="ECO:0000256" key="1">
    <source>
        <dbReference type="SAM" id="MobiDB-lite"/>
    </source>
</evidence>
<feature type="region of interest" description="Disordered" evidence="1">
    <location>
        <begin position="91"/>
        <end position="126"/>
    </location>
</feature>
<gene>
    <name evidence="3" type="ORF">CMsap09_12855</name>
</gene>
<keyword evidence="2" id="KW-0472">Membrane</keyword>